<keyword evidence="2" id="KW-1185">Reference proteome</keyword>
<evidence type="ECO:0000313" key="2">
    <source>
        <dbReference type="Proteomes" id="UP000233837"/>
    </source>
</evidence>
<dbReference type="Proteomes" id="UP000233837">
    <property type="component" value="Unassembled WGS sequence"/>
</dbReference>
<reference evidence="1 2" key="2">
    <citation type="journal article" date="2017" name="Nature">
        <title>The Apostasia genome and the evolution of orchids.</title>
        <authorList>
            <person name="Zhang G.Q."/>
            <person name="Liu K.W."/>
            <person name="Li Z."/>
            <person name="Lohaus R."/>
            <person name="Hsiao Y.Y."/>
            <person name="Niu S.C."/>
            <person name="Wang J.Y."/>
            <person name="Lin Y.C."/>
            <person name="Xu Q."/>
            <person name="Chen L.J."/>
            <person name="Yoshida K."/>
            <person name="Fujiwara S."/>
            <person name="Wang Z.W."/>
            <person name="Zhang Y.Q."/>
            <person name="Mitsuda N."/>
            <person name="Wang M."/>
            <person name="Liu G.H."/>
            <person name="Pecoraro L."/>
            <person name="Huang H.X."/>
            <person name="Xiao X.J."/>
            <person name="Lin M."/>
            <person name="Wu X.Y."/>
            <person name="Wu W.L."/>
            <person name="Chen Y.Y."/>
            <person name="Chang S.B."/>
            <person name="Sakamoto S."/>
            <person name="Ohme-Takagi M."/>
            <person name="Yagi M."/>
            <person name="Zeng S.J."/>
            <person name="Shen C.Y."/>
            <person name="Yeh C.M."/>
            <person name="Luo Y.B."/>
            <person name="Tsai W.C."/>
            <person name="Van de Peer Y."/>
            <person name="Liu Z.J."/>
        </authorList>
    </citation>
    <scope>NUCLEOTIDE SEQUENCE [LARGE SCALE GENOMIC DNA]</scope>
    <source>
        <tissue evidence="1">The whole plant</tissue>
    </source>
</reference>
<dbReference type="EMBL" id="KZ503414">
    <property type="protein sequence ID" value="PKU64552.1"/>
    <property type="molecule type" value="Genomic_DNA"/>
</dbReference>
<reference evidence="1 2" key="1">
    <citation type="journal article" date="2016" name="Sci. Rep.">
        <title>The Dendrobium catenatum Lindl. genome sequence provides insights into polysaccharide synthase, floral development and adaptive evolution.</title>
        <authorList>
            <person name="Zhang G.Q."/>
            <person name="Xu Q."/>
            <person name="Bian C."/>
            <person name="Tsai W.C."/>
            <person name="Yeh C.M."/>
            <person name="Liu K.W."/>
            <person name="Yoshida K."/>
            <person name="Zhang L.S."/>
            <person name="Chang S.B."/>
            <person name="Chen F."/>
            <person name="Shi Y."/>
            <person name="Su Y.Y."/>
            <person name="Zhang Y.Q."/>
            <person name="Chen L.J."/>
            <person name="Yin Y."/>
            <person name="Lin M."/>
            <person name="Huang H."/>
            <person name="Deng H."/>
            <person name="Wang Z.W."/>
            <person name="Zhu S.L."/>
            <person name="Zhao X."/>
            <person name="Deng C."/>
            <person name="Niu S.C."/>
            <person name="Huang J."/>
            <person name="Wang M."/>
            <person name="Liu G.H."/>
            <person name="Yang H.J."/>
            <person name="Xiao X.J."/>
            <person name="Hsiao Y.Y."/>
            <person name="Wu W.L."/>
            <person name="Chen Y.Y."/>
            <person name="Mitsuda N."/>
            <person name="Ohme-Takagi M."/>
            <person name="Luo Y.B."/>
            <person name="Van de Peer Y."/>
            <person name="Liu Z.J."/>
        </authorList>
    </citation>
    <scope>NUCLEOTIDE SEQUENCE [LARGE SCALE GENOMIC DNA]</scope>
    <source>
        <tissue evidence="1">The whole plant</tissue>
    </source>
</reference>
<gene>
    <name evidence="1" type="ORF">MA16_Dca015082</name>
</gene>
<organism evidence="1 2">
    <name type="scientific">Dendrobium catenatum</name>
    <dbReference type="NCBI Taxonomy" id="906689"/>
    <lineage>
        <taxon>Eukaryota</taxon>
        <taxon>Viridiplantae</taxon>
        <taxon>Streptophyta</taxon>
        <taxon>Embryophyta</taxon>
        <taxon>Tracheophyta</taxon>
        <taxon>Spermatophyta</taxon>
        <taxon>Magnoliopsida</taxon>
        <taxon>Liliopsida</taxon>
        <taxon>Asparagales</taxon>
        <taxon>Orchidaceae</taxon>
        <taxon>Epidendroideae</taxon>
        <taxon>Malaxideae</taxon>
        <taxon>Dendrobiinae</taxon>
        <taxon>Dendrobium</taxon>
    </lineage>
</organism>
<evidence type="ECO:0000313" key="1">
    <source>
        <dbReference type="EMBL" id="PKU64552.1"/>
    </source>
</evidence>
<proteinExistence type="predicted"/>
<name>A0A2I0VMB0_9ASPA</name>
<dbReference type="AlphaFoldDB" id="A0A2I0VMB0"/>
<protein>
    <submittedName>
        <fullName evidence="1">Uncharacterized protein</fullName>
    </submittedName>
</protein>
<accession>A0A2I0VMB0</accession>
<sequence length="150" mass="16828">MAPRATTFTFVNLQNCSGISLVWRYLQIQATYGTRSVKNKPPIDPCIPDGMRGRTLLTAEQHHCQYNRLGTQYCTRLFVSPPTTALPYNGVASEMINLWLDLIWPQCSLAASHHCHRCLCGWFPHPLPSPLSPSDFTGGLPLFTMDSSLY</sequence>